<feature type="region of interest" description="Disordered" evidence="1">
    <location>
        <begin position="23"/>
        <end position="51"/>
    </location>
</feature>
<dbReference type="Pfam" id="PF25273">
    <property type="entry name" value="DUF7869"/>
    <property type="match status" value="1"/>
</dbReference>
<organism evidence="3 4">
    <name type="scientific">Aphis craccivora</name>
    <name type="common">Cowpea aphid</name>
    <dbReference type="NCBI Taxonomy" id="307492"/>
    <lineage>
        <taxon>Eukaryota</taxon>
        <taxon>Metazoa</taxon>
        <taxon>Ecdysozoa</taxon>
        <taxon>Arthropoda</taxon>
        <taxon>Hexapoda</taxon>
        <taxon>Insecta</taxon>
        <taxon>Pterygota</taxon>
        <taxon>Neoptera</taxon>
        <taxon>Paraneoptera</taxon>
        <taxon>Hemiptera</taxon>
        <taxon>Sternorrhyncha</taxon>
        <taxon>Aphidomorpha</taxon>
        <taxon>Aphidoidea</taxon>
        <taxon>Aphididae</taxon>
        <taxon>Aphidini</taxon>
        <taxon>Aphis</taxon>
        <taxon>Aphis</taxon>
    </lineage>
</organism>
<sequence length="605" mass="71079">TSENSIIPITPRRGRKKIALSSEWQRHKEKRQRYSSIEFPSRPQCEHKNKNQQQYQCRTLTTQDVRRAHQMFYDIPDKIKQDEIILRFVMINPVRRTRSRKDFFKKELSIKYFLPKLNEDSGRKNVLVCKKAFTDVFAISKKRVDLVCKKYFKTGKSPKENRGGKRMAQKYESQRKMVKAFISKLKPIESHYCREKNTTRQYLPSEMSISSLYKLFKNSTSEQDVKYEFFRSVFCTDFNLGFGSPPTDCCSLCISLNQKIKVTRCLVEKRELNTTLEVHKRKADSFYKLLQKENDGEITFSFDCQKNLVLPKVPDQSAYYSRQLYVYNFTVCQGTSKSKQLKENTFMYIWLETEHKKGSNEIASFVYHRLKNTDLTNVHTIRLFSDGCGGQNKNQVMLSMLSKFLHECPSYIKNINYFYPIVGHSFIPPDRIFGRLEKQFRKIPCLTSINEYMNIFETIGTTIRVSSEECKVYDWKSSCLETLKPPANWHFKFAPVKRIILSKSKQNILVRGEPNYHLNVGQEKGLCKRGKTITSMKPNVINKGVQVNAVKKTDVDNLLKKHFGCNWKNLPDLEYFKTVMDDEENNEQDHESDFGDINEEEEEFS</sequence>
<dbReference type="EMBL" id="VUJU01010692">
    <property type="protein sequence ID" value="KAF0713389.1"/>
    <property type="molecule type" value="Genomic_DNA"/>
</dbReference>
<accession>A0A6G0VXP4</accession>
<dbReference type="PANTHER" id="PTHR10773">
    <property type="entry name" value="DNA-DIRECTED RNA POLYMERASES I, II, AND III SUBUNIT RPABC2"/>
    <property type="match status" value="1"/>
</dbReference>
<name>A0A6G0VXP4_APHCR</name>
<feature type="domain" description="DUF7869" evidence="2">
    <location>
        <begin position="343"/>
        <end position="479"/>
    </location>
</feature>
<evidence type="ECO:0000313" key="4">
    <source>
        <dbReference type="Proteomes" id="UP000478052"/>
    </source>
</evidence>
<feature type="compositionally biased region" description="Acidic residues" evidence="1">
    <location>
        <begin position="594"/>
        <end position="605"/>
    </location>
</feature>
<feature type="region of interest" description="Disordered" evidence="1">
    <location>
        <begin position="582"/>
        <end position="605"/>
    </location>
</feature>
<proteinExistence type="predicted"/>
<gene>
    <name evidence="3" type="ORF">FWK35_00033465</name>
</gene>
<protein>
    <recommendedName>
        <fullName evidence="2">DUF7869 domain-containing protein</fullName>
    </recommendedName>
</protein>
<evidence type="ECO:0000259" key="2">
    <source>
        <dbReference type="Pfam" id="PF25273"/>
    </source>
</evidence>
<dbReference type="InterPro" id="IPR057191">
    <property type="entry name" value="DUF7869"/>
</dbReference>
<reference evidence="3 4" key="1">
    <citation type="submission" date="2019-08" db="EMBL/GenBank/DDBJ databases">
        <title>Whole genome of Aphis craccivora.</title>
        <authorList>
            <person name="Voronova N.V."/>
            <person name="Shulinski R.S."/>
            <person name="Bandarenka Y.V."/>
            <person name="Zhorov D.G."/>
            <person name="Warner D."/>
        </authorList>
    </citation>
    <scope>NUCLEOTIDE SEQUENCE [LARGE SCALE GENOMIC DNA]</scope>
    <source>
        <strain evidence="3">180601</strain>
        <tissue evidence="3">Whole Body</tissue>
    </source>
</reference>
<dbReference type="Proteomes" id="UP000478052">
    <property type="component" value="Unassembled WGS sequence"/>
</dbReference>
<dbReference type="OrthoDB" id="6602382at2759"/>
<evidence type="ECO:0000256" key="1">
    <source>
        <dbReference type="SAM" id="MobiDB-lite"/>
    </source>
</evidence>
<comment type="caution">
    <text evidence="3">The sequence shown here is derived from an EMBL/GenBank/DDBJ whole genome shotgun (WGS) entry which is preliminary data.</text>
</comment>
<evidence type="ECO:0000313" key="3">
    <source>
        <dbReference type="EMBL" id="KAF0713389.1"/>
    </source>
</evidence>
<dbReference type="AlphaFoldDB" id="A0A6G0VXP4"/>
<keyword evidence="4" id="KW-1185">Reference proteome</keyword>
<feature type="non-terminal residue" evidence="3">
    <location>
        <position position="1"/>
    </location>
</feature>
<dbReference type="PANTHER" id="PTHR10773:SF19">
    <property type="match status" value="1"/>
</dbReference>